<name>A0ABY6HVZ5_9ARCH</name>
<gene>
    <name evidence="1" type="ORF">NEF87_002919</name>
</gene>
<dbReference type="EMBL" id="CP104013">
    <property type="protein sequence ID" value="UYP46634.1"/>
    <property type="molecule type" value="Genomic_DNA"/>
</dbReference>
<evidence type="ECO:0008006" key="3">
    <source>
        <dbReference type="Google" id="ProtNLM"/>
    </source>
</evidence>
<proteinExistence type="predicted"/>
<reference evidence="1" key="1">
    <citation type="submission" date="2022-09" db="EMBL/GenBank/DDBJ databases">
        <title>Actin cytoskeleton and complex cell architecture in an #Asgard archaeon.</title>
        <authorList>
            <person name="Ponce Toledo R.I."/>
            <person name="Schleper C."/>
            <person name="Rodrigues Oliveira T."/>
            <person name="Wollweber F."/>
            <person name="Xu J."/>
            <person name="Rittmann S."/>
            <person name="Klingl A."/>
            <person name="Pilhofer M."/>
        </authorList>
    </citation>
    <scope>NUCLEOTIDE SEQUENCE</scope>
    <source>
        <strain evidence="1">B-35</strain>
    </source>
</reference>
<evidence type="ECO:0000313" key="2">
    <source>
        <dbReference type="Proteomes" id="UP001208689"/>
    </source>
</evidence>
<sequence>MERVRLIEHKGRKILLIDYSHLKKSEEVLPVINQLETFVRTVKTKQLFLTDATDGVANKEIMDSLKRVAKVCKDLDVVEKECIVGITGLKKVLLKAVNAFAKSNVVMKNSLEEAKDWLVE</sequence>
<keyword evidence="2" id="KW-1185">Reference proteome</keyword>
<evidence type="ECO:0000313" key="1">
    <source>
        <dbReference type="EMBL" id="UYP46634.1"/>
    </source>
</evidence>
<protein>
    <recommendedName>
        <fullName evidence="3">STAS/SEC14 domain-containing protein</fullName>
    </recommendedName>
</protein>
<dbReference type="Proteomes" id="UP001208689">
    <property type="component" value="Chromosome"/>
</dbReference>
<accession>A0ABY6HVZ5</accession>
<organism evidence="1 2">
    <name type="scientific">Candidatus Lokiarchaeum ossiferum</name>
    <dbReference type="NCBI Taxonomy" id="2951803"/>
    <lineage>
        <taxon>Archaea</taxon>
        <taxon>Promethearchaeati</taxon>
        <taxon>Promethearchaeota</taxon>
        <taxon>Promethearchaeia</taxon>
        <taxon>Promethearchaeales</taxon>
        <taxon>Promethearchaeaceae</taxon>
        <taxon>Candidatus Lokiarchaeum</taxon>
    </lineage>
</organism>